<organism evidence="4 5">
    <name type="scientific">Xylanimonas protaetiae</name>
    <dbReference type="NCBI Taxonomy" id="2509457"/>
    <lineage>
        <taxon>Bacteria</taxon>
        <taxon>Bacillati</taxon>
        <taxon>Actinomycetota</taxon>
        <taxon>Actinomycetes</taxon>
        <taxon>Micrococcales</taxon>
        <taxon>Promicromonosporaceae</taxon>
        <taxon>Xylanimonas</taxon>
    </lineage>
</organism>
<dbReference type="InterPro" id="IPR002347">
    <property type="entry name" value="SDR_fam"/>
</dbReference>
<dbReference type="SUPFAM" id="SSF51735">
    <property type="entry name" value="NAD(P)-binding Rossmann-fold domains"/>
    <property type="match status" value="1"/>
</dbReference>
<accession>A0A4V0YGH9</accession>
<dbReference type="InterPro" id="IPR036291">
    <property type="entry name" value="NAD(P)-bd_dom_sf"/>
</dbReference>
<keyword evidence="2" id="KW-0560">Oxidoreductase</keyword>
<evidence type="ECO:0000259" key="3">
    <source>
        <dbReference type="SMART" id="SM00822"/>
    </source>
</evidence>
<proteinExistence type="inferred from homology"/>
<dbReference type="RefSeq" id="WP_129189790.1">
    <property type="nucleotide sequence ID" value="NZ_CP035493.1"/>
</dbReference>
<dbReference type="PRINTS" id="PR00080">
    <property type="entry name" value="SDRFAMILY"/>
</dbReference>
<dbReference type="Gene3D" id="3.40.50.720">
    <property type="entry name" value="NAD(P)-binding Rossmann-like Domain"/>
    <property type="match status" value="1"/>
</dbReference>
<dbReference type="PANTHER" id="PTHR43975">
    <property type="entry name" value="ZGC:101858"/>
    <property type="match status" value="1"/>
</dbReference>
<gene>
    <name evidence="4" type="ORF">ET471_15560</name>
</gene>
<evidence type="ECO:0000313" key="5">
    <source>
        <dbReference type="Proteomes" id="UP000292118"/>
    </source>
</evidence>
<dbReference type="KEGG" id="xya:ET471_15560"/>
<dbReference type="InterPro" id="IPR020904">
    <property type="entry name" value="Sc_DH/Rdtase_CS"/>
</dbReference>
<evidence type="ECO:0000313" key="4">
    <source>
        <dbReference type="EMBL" id="QAY71271.1"/>
    </source>
</evidence>
<dbReference type="InterPro" id="IPR003560">
    <property type="entry name" value="DHB_DH"/>
</dbReference>
<sequence length="263" mass="25852">MDVAGGRTGGTAGTVLVTGAASGIGRATALRLAAAGAALALLDRDVAGLASTAEQAVAAGARHALALTADVADPGAVGDAVTAAVAALGPLDGIASAAGVLEPGGLTEVTDESWHRHLAVNTSGVLHVLRHGTTAMRDGGSVVVVSSNAARVPRAGMIAYAASKAATSALTRCAGLELAARGIRCNVVEPGSTDTAMQRDLWPDAETGAAAAIGGDPARFRVGIPLGRLGAPEDVAALVCFLLSDDARHVTLQQVYVDGGASL</sequence>
<dbReference type="GO" id="GO:0008667">
    <property type="term" value="F:2,3-dihydro-2,3-dihydroxybenzoate dehydrogenase activity"/>
    <property type="evidence" value="ECO:0007669"/>
    <property type="project" value="InterPro"/>
</dbReference>
<dbReference type="PANTHER" id="PTHR43975:SF2">
    <property type="entry name" value="EG:BACR7A4.14 PROTEIN-RELATED"/>
    <property type="match status" value="1"/>
</dbReference>
<feature type="domain" description="Ketoreductase" evidence="3">
    <location>
        <begin position="13"/>
        <end position="191"/>
    </location>
</feature>
<dbReference type="PROSITE" id="PS00061">
    <property type="entry name" value="ADH_SHORT"/>
    <property type="match status" value="1"/>
</dbReference>
<dbReference type="FunFam" id="3.40.50.720:FF:000084">
    <property type="entry name" value="Short-chain dehydrogenase reductase"/>
    <property type="match status" value="1"/>
</dbReference>
<dbReference type="Proteomes" id="UP000292118">
    <property type="component" value="Chromosome"/>
</dbReference>
<dbReference type="AlphaFoldDB" id="A0A4V0YGH9"/>
<protein>
    <submittedName>
        <fullName evidence="4">SDR family oxidoreductase</fullName>
    </submittedName>
</protein>
<dbReference type="OrthoDB" id="286404at2"/>
<dbReference type="InterPro" id="IPR057326">
    <property type="entry name" value="KR_dom"/>
</dbReference>
<comment type="similarity">
    <text evidence="1">Belongs to the short-chain dehydrogenases/reductases (SDR) family.</text>
</comment>
<dbReference type="SMART" id="SM00822">
    <property type="entry name" value="PKS_KR"/>
    <property type="match status" value="1"/>
</dbReference>
<dbReference type="EMBL" id="CP035493">
    <property type="protein sequence ID" value="QAY71271.1"/>
    <property type="molecule type" value="Genomic_DNA"/>
</dbReference>
<dbReference type="PRINTS" id="PR01397">
    <property type="entry name" value="DHBDHDRGNASE"/>
</dbReference>
<dbReference type="GO" id="GO:0019290">
    <property type="term" value="P:siderophore biosynthetic process"/>
    <property type="evidence" value="ECO:0007669"/>
    <property type="project" value="InterPro"/>
</dbReference>
<keyword evidence="5" id="KW-1185">Reference proteome</keyword>
<name>A0A4V0YGH9_9MICO</name>
<evidence type="ECO:0000256" key="1">
    <source>
        <dbReference type="ARBA" id="ARBA00006484"/>
    </source>
</evidence>
<dbReference type="Pfam" id="PF13561">
    <property type="entry name" value="adh_short_C2"/>
    <property type="match status" value="1"/>
</dbReference>
<evidence type="ECO:0000256" key="2">
    <source>
        <dbReference type="ARBA" id="ARBA00023002"/>
    </source>
</evidence>
<reference evidence="4 5" key="1">
    <citation type="submission" date="2019-01" db="EMBL/GenBank/DDBJ databases">
        <title>Genome sequencing of strain FW10M-9.</title>
        <authorList>
            <person name="Heo J."/>
            <person name="Kim S.-J."/>
            <person name="Kim J.-S."/>
            <person name="Hong S.-B."/>
            <person name="Kwon S.-W."/>
        </authorList>
    </citation>
    <scope>NUCLEOTIDE SEQUENCE [LARGE SCALE GENOMIC DNA]</scope>
    <source>
        <strain evidence="4 5">FW10M-9</strain>
    </source>
</reference>